<dbReference type="OrthoDB" id="9780507at2"/>
<gene>
    <name evidence="3" type="ORF">CRN84_05485</name>
</gene>
<dbReference type="RefSeq" id="WP_099044053.1">
    <property type="nucleotide sequence ID" value="NZ_PDDX01000001.1"/>
</dbReference>
<accession>A0A2C6DJ75</accession>
<dbReference type="EMBL" id="PDDX01000001">
    <property type="protein sequence ID" value="PHI28804.1"/>
    <property type="molecule type" value="Genomic_DNA"/>
</dbReference>
<dbReference type="PANTHER" id="PTHR35037">
    <property type="entry name" value="C-TERMINAL REGION OF AIDA-LIKE PROTEIN"/>
    <property type="match status" value="1"/>
</dbReference>
<dbReference type="InterPro" id="IPR043990">
    <property type="entry name" value="AC_1"/>
</dbReference>
<dbReference type="Proteomes" id="UP000224974">
    <property type="component" value="Unassembled WGS sequence"/>
</dbReference>
<name>A0A2C6DJ75_9GAMM</name>
<dbReference type="Pfam" id="PF03797">
    <property type="entry name" value="Autotransporter"/>
    <property type="match status" value="1"/>
</dbReference>
<proteinExistence type="predicted"/>
<evidence type="ECO:0000313" key="3">
    <source>
        <dbReference type="EMBL" id="PHI28804.1"/>
    </source>
</evidence>
<evidence type="ECO:0000256" key="1">
    <source>
        <dbReference type="SAM" id="MobiDB-lite"/>
    </source>
</evidence>
<dbReference type="Gene3D" id="2.160.20.20">
    <property type="match status" value="1"/>
</dbReference>
<evidence type="ECO:0000259" key="2">
    <source>
        <dbReference type="PROSITE" id="PS51208"/>
    </source>
</evidence>
<feature type="region of interest" description="Disordered" evidence="1">
    <location>
        <begin position="1002"/>
        <end position="1024"/>
    </location>
</feature>
<dbReference type="InterPro" id="IPR006315">
    <property type="entry name" value="OM_autotransptr_brl_dom"/>
</dbReference>
<dbReference type="PANTHER" id="PTHR35037:SF3">
    <property type="entry name" value="C-TERMINAL REGION OF AIDA-LIKE PROTEIN"/>
    <property type="match status" value="1"/>
</dbReference>
<dbReference type="Pfam" id="PF18883">
    <property type="entry name" value="AC_1"/>
    <property type="match status" value="1"/>
</dbReference>
<dbReference type="InterPro" id="IPR012332">
    <property type="entry name" value="Autotransporter_pectin_lyase_C"/>
</dbReference>
<feature type="domain" description="Autotransporter" evidence="2">
    <location>
        <begin position="1069"/>
        <end position="1352"/>
    </location>
</feature>
<dbReference type="InterPro" id="IPR036709">
    <property type="entry name" value="Autotransporte_beta_dom_sf"/>
</dbReference>
<evidence type="ECO:0000313" key="4">
    <source>
        <dbReference type="Proteomes" id="UP000224974"/>
    </source>
</evidence>
<dbReference type="Gene3D" id="2.40.128.130">
    <property type="entry name" value="Autotransporter beta-domain"/>
    <property type="match status" value="1"/>
</dbReference>
<dbReference type="PROSITE" id="PS51208">
    <property type="entry name" value="AUTOTRANSPORTER"/>
    <property type="match status" value="1"/>
</dbReference>
<dbReference type="SMART" id="SM00869">
    <property type="entry name" value="Autotransporter"/>
    <property type="match status" value="1"/>
</dbReference>
<dbReference type="CDD" id="cd01344">
    <property type="entry name" value="PL2_Passenger_AT"/>
    <property type="match status" value="1"/>
</dbReference>
<dbReference type="InterPro" id="IPR051551">
    <property type="entry name" value="Autotransporter_adhesion"/>
</dbReference>
<reference evidence="4" key="1">
    <citation type="submission" date="2017-09" db="EMBL/GenBank/DDBJ databases">
        <title>FDA dAtabase for Regulatory Grade micrObial Sequences (FDA-ARGOS): Supporting development and validation of Infectious Disease Dx tests.</title>
        <authorList>
            <person name="Minogue T."/>
            <person name="Wolcott M."/>
            <person name="Wasieloski L."/>
            <person name="Aguilar W."/>
            <person name="Moore D."/>
            <person name="Tallon L."/>
            <person name="Sadzewicz L."/>
            <person name="Ott S."/>
            <person name="Zhao X."/>
            <person name="Nagaraj S."/>
            <person name="Vavikolanu K."/>
            <person name="Aluvathingal J."/>
            <person name="Nadendla S."/>
            <person name="Sichtig H."/>
        </authorList>
    </citation>
    <scope>NUCLEOTIDE SEQUENCE [LARGE SCALE GENOMIC DNA]</scope>
    <source>
        <strain evidence="4">FDAARGOS_387</strain>
    </source>
</reference>
<sequence>MRKIKCLTPSECLTLNPNTVLLKAVLAVTLIILPQGVQAGCTSIGAGSYLCENTNTAGITISDTDIAVETGPDFSVNESGTTDSALSLNGSGSISYTDIHASTLNAEGAYSLKTLNDTSATGLSTTTLIKTNGTINNGIWVDNQSGADSTILVNISGVLSGGENGNPAVYLNASVVGDSTITLNAGAISSYSGIQSSNTSQNGTANTDMTLAGDIHFDSTGVFISNTGSSGSSIVSFDSKNITAESNGLDIYNNNGDGDALTHIEVDGDIRTSAGTGGNLSGYASQGTSILTFRANNIISGSSGLNINNYTQYGEALTDIALSGDITATSGGGMMLGSSSNEGDVKTSITLNNVTASYTGLSLNTNAYMGNVLFNLDVSGNIKSENDAGMYINSYAYQGDAKTSIKLNNVTALYGGLYLNTSVTVGDVLFNLDVSGSIDSENGAGISMYSSASQGNAMTSIRLNNVTAFYDGLYLYTNSQMGNALFNLDVSGNIESENGTGINLYGGASEGNSSLSVKANNISAGYRGLYINNYSYPGQTLTAVTVTGDIIANVDEGVVIETTAYSGDATAIINVNNVRSTVKGIRMDTYAETGLSTTDLTVVGQISGAEGIDLEGNADNGSAIIIADVNQVATDNNAVHISSYLFSGDTGLSTIDAITRGAIVSQQGYGIRIETNTAETYLTVAGLVHGGDGSAVGLYRLDNAQKSATLELQPGYVLEGTTQALVNESNYFDPNTATLDLPNSHLVLGGAGQAEFDLTRIDNRDEAITEGDSNRITGFGTLAKTGNSVWTLIGTNTADGPTDSFLSAYVDSGILVLDNATLGLTGSVARLTKTPALAAVETNTLTVADGAALSSIGSSTVIGNVTSAGALLLSNGYAGGNGTVTGDRLTLAGNYAGNGASIVLDTQLGNDSSATDRLVIQGDATGTTSVRVNNAGGIGAQTHAGMTIIDVDGVSFDNAFLLKGDYITTDGKPAVIGGAYAYTLQASDEEASVGRDWFLSSELNPTNLGPGPGPENPGQGGGGRYQPGVPLYEQYPQILAALNTLPTLQQRVGNRYWSQDGLTELSLEGLDDAQWAWGRIEGNHQNADPAKSTSGSQRDIDLWKLQTGLDIPLYQSQEGSLLTGGVNFSYGKAAADIHSFFGSGSIDSSGYGIGTTLTWYGNDGVYLDGQLQTMWFDSGLSSDTLGQSLVSDNHGRGYASSIETGKRYALGAGLSLTPQTQLTYSRVDFDDFRDPFGSEVSLQEGDSLRGRLGVSLDKDIVWRAEDGTTRRSHVYGNVDVYNEFMNGTKTHVSGVDFSSRDKRQSVGVGVGGTHEWQNGRYAVYGNVNLISATHNVSDNYSIGGTVGVRVGW</sequence>
<organism evidence="3 4">
    <name type="scientific">Budvicia aquatica</name>
    <dbReference type="NCBI Taxonomy" id="82979"/>
    <lineage>
        <taxon>Bacteria</taxon>
        <taxon>Pseudomonadati</taxon>
        <taxon>Pseudomonadota</taxon>
        <taxon>Gammaproteobacteria</taxon>
        <taxon>Enterobacterales</taxon>
        <taxon>Budviciaceae</taxon>
        <taxon>Budvicia</taxon>
    </lineage>
</organism>
<dbReference type="GO" id="GO:0019867">
    <property type="term" value="C:outer membrane"/>
    <property type="evidence" value="ECO:0007669"/>
    <property type="project" value="InterPro"/>
</dbReference>
<comment type="caution">
    <text evidence="3">The sequence shown here is derived from an EMBL/GenBank/DDBJ whole genome shotgun (WGS) entry which is preliminary data.</text>
</comment>
<protein>
    <submittedName>
        <fullName evidence="3">Autotransporter outer membrane beta-barrel domain-containing protein</fullName>
    </submittedName>
</protein>
<dbReference type="SUPFAM" id="SSF103515">
    <property type="entry name" value="Autotransporter"/>
    <property type="match status" value="1"/>
</dbReference>
<keyword evidence="4" id="KW-1185">Reference proteome</keyword>
<dbReference type="NCBIfam" id="TIGR01414">
    <property type="entry name" value="autotrans_barl"/>
    <property type="match status" value="1"/>
</dbReference>
<dbReference type="InterPro" id="IPR005546">
    <property type="entry name" value="Autotransporte_beta"/>
</dbReference>